<dbReference type="InterPro" id="IPR007624">
    <property type="entry name" value="RNA_pol_sigma70_r3"/>
</dbReference>
<dbReference type="Pfam" id="PF00140">
    <property type="entry name" value="Sigma70_r1_2"/>
    <property type="match status" value="1"/>
</dbReference>
<name>A0ABR8KDZ6_9NOSO</name>
<dbReference type="InterPro" id="IPR007630">
    <property type="entry name" value="RNA_pol_sigma70_r4"/>
</dbReference>
<dbReference type="InterPro" id="IPR050239">
    <property type="entry name" value="Sigma-70_RNA_pol_init_factors"/>
</dbReference>
<dbReference type="Pfam" id="PF04542">
    <property type="entry name" value="Sigma70_r2"/>
    <property type="match status" value="1"/>
</dbReference>
<dbReference type="InterPro" id="IPR017848">
    <property type="entry name" value="RNA_pol_sigma_RpoD/SigA_cyanob"/>
</dbReference>
<evidence type="ECO:0000256" key="1">
    <source>
        <dbReference type="ARBA" id="ARBA00007788"/>
    </source>
</evidence>
<dbReference type="InterPro" id="IPR007627">
    <property type="entry name" value="RNA_pol_sigma70_r2"/>
</dbReference>
<evidence type="ECO:0000256" key="3">
    <source>
        <dbReference type="ARBA" id="ARBA00023082"/>
    </source>
</evidence>
<dbReference type="SUPFAM" id="SSF88946">
    <property type="entry name" value="Sigma2 domain of RNA polymerase sigma factors"/>
    <property type="match status" value="1"/>
</dbReference>
<dbReference type="RefSeq" id="WP_190958353.1">
    <property type="nucleotide sequence ID" value="NZ_JACJTU010000037.1"/>
</dbReference>
<dbReference type="InterPro" id="IPR013324">
    <property type="entry name" value="RNA_pol_sigma_r3/r4-like"/>
</dbReference>
<keyword evidence="3" id="KW-0731">Sigma factor</keyword>
<reference evidence="7 8" key="1">
    <citation type="journal article" date="2020" name="ISME J.">
        <title>Comparative genomics reveals insights into cyanobacterial evolution and habitat adaptation.</title>
        <authorList>
            <person name="Chen M.Y."/>
            <person name="Teng W.K."/>
            <person name="Zhao L."/>
            <person name="Hu C.X."/>
            <person name="Zhou Y.K."/>
            <person name="Han B.P."/>
            <person name="Song L.R."/>
            <person name="Shu W.S."/>
        </authorList>
    </citation>
    <scope>NUCLEOTIDE SEQUENCE [LARGE SCALE GENOMIC DNA]</scope>
    <source>
        <strain evidence="7 8">FACHB-159</strain>
    </source>
</reference>
<keyword evidence="2" id="KW-0805">Transcription regulation</keyword>
<dbReference type="PANTHER" id="PTHR30603:SF60">
    <property type="entry name" value="RNA POLYMERASE SIGMA FACTOR RPOD"/>
    <property type="match status" value="1"/>
</dbReference>
<dbReference type="Pfam" id="PF04539">
    <property type="entry name" value="Sigma70_r3"/>
    <property type="match status" value="1"/>
</dbReference>
<gene>
    <name evidence="7" type="ORF">H6H03_28490</name>
</gene>
<dbReference type="PROSITE" id="PS00716">
    <property type="entry name" value="SIGMA70_2"/>
    <property type="match status" value="1"/>
</dbReference>
<evidence type="ECO:0000256" key="5">
    <source>
        <dbReference type="ARBA" id="ARBA00023163"/>
    </source>
</evidence>
<feature type="domain" description="RNA polymerase sigma-70" evidence="6">
    <location>
        <begin position="293"/>
        <end position="319"/>
    </location>
</feature>
<keyword evidence="5" id="KW-0804">Transcription</keyword>
<protein>
    <submittedName>
        <fullName evidence="7">RpoD/SigA family RNA polymerase sigma factor</fullName>
    </submittedName>
</protein>
<comment type="similarity">
    <text evidence="1">Belongs to the sigma-70 factor family.</text>
</comment>
<dbReference type="SUPFAM" id="SSF88659">
    <property type="entry name" value="Sigma3 and sigma4 domains of RNA polymerase sigma factors"/>
    <property type="match status" value="2"/>
</dbReference>
<dbReference type="Gene3D" id="1.20.120.1810">
    <property type="match status" value="1"/>
</dbReference>
<dbReference type="Gene3D" id="1.10.10.10">
    <property type="entry name" value="Winged helix-like DNA-binding domain superfamily/Winged helix DNA-binding domain"/>
    <property type="match status" value="2"/>
</dbReference>
<dbReference type="NCBIfam" id="TIGR02997">
    <property type="entry name" value="Sig70-cyanoRpoD"/>
    <property type="match status" value="1"/>
</dbReference>
<dbReference type="InterPro" id="IPR036388">
    <property type="entry name" value="WH-like_DNA-bd_sf"/>
</dbReference>
<evidence type="ECO:0000256" key="2">
    <source>
        <dbReference type="ARBA" id="ARBA00023015"/>
    </source>
</evidence>
<dbReference type="EMBL" id="JACJTU010000037">
    <property type="protein sequence ID" value="MBD2737781.1"/>
    <property type="molecule type" value="Genomic_DNA"/>
</dbReference>
<keyword evidence="4" id="KW-0238">DNA-binding</keyword>
<evidence type="ECO:0000313" key="7">
    <source>
        <dbReference type="EMBL" id="MBD2737781.1"/>
    </source>
</evidence>
<comment type="caution">
    <text evidence="7">The sequence shown here is derived from an EMBL/GenBank/DDBJ whole genome shotgun (WGS) entry which is preliminary data.</text>
</comment>
<proteinExistence type="inferred from homology"/>
<dbReference type="Proteomes" id="UP000637383">
    <property type="component" value="Unassembled WGS sequence"/>
</dbReference>
<dbReference type="InterPro" id="IPR014284">
    <property type="entry name" value="RNA_pol_sigma-70_dom"/>
</dbReference>
<accession>A0ABR8KDZ6</accession>
<dbReference type="PANTHER" id="PTHR30603">
    <property type="entry name" value="RNA POLYMERASE SIGMA FACTOR RPO"/>
    <property type="match status" value="1"/>
</dbReference>
<sequence>MTSLMFFTDETGSNNQKSLAVRDNMYTYLQEIGKVPLLTHEQEIILAKQVKQMMQLLNAKKELAVQLKREPILQEWADYLNISMLNLQQQLNQGQRAKQKMIAANLRLVVSIAKKYQQRNLEFLDLIQEGNLALERGIEKFDPERGYKLSTYAYWWIRQGITRAIAQQSRTIRLPIHVFERLNKIKRVQRELSQKLGRVPTTDEIATALSLTPKEVRDCLQLSRKTMSLETRIGLHQDSELQDILEDTGLSPESYIVEESLQQDLQKLLAKLSPQQREVLTLRFGLEDGHELSLSQIGQRMGVSRERIRQIEQQALKVLRQNKEEISIYLAS</sequence>
<dbReference type="InterPro" id="IPR013325">
    <property type="entry name" value="RNA_pol_sigma_r2"/>
</dbReference>
<dbReference type="InterPro" id="IPR009042">
    <property type="entry name" value="RNA_pol_sigma70_r1_2"/>
</dbReference>
<evidence type="ECO:0000256" key="4">
    <source>
        <dbReference type="ARBA" id="ARBA00023125"/>
    </source>
</evidence>
<organism evidence="7 8">
    <name type="scientific">Nostoc paludosum FACHB-159</name>
    <dbReference type="NCBI Taxonomy" id="2692908"/>
    <lineage>
        <taxon>Bacteria</taxon>
        <taxon>Bacillati</taxon>
        <taxon>Cyanobacteriota</taxon>
        <taxon>Cyanophyceae</taxon>
        <taxon>Nostocales</taxon>
        <taxon>Nostocaceae</taxon>
        <taxon>Nostoc</taxon>
    </lineage>
</organism>
<dbReference type="Pfam" id="PF04545">
    <property type="entry name" value="Sigma70_r4"/>
    <property type="match status" value="1"/>
</dbReference>
<dbReference type="NCBIfam" id="TIGR02937">
    <property type="entry name" value="sigma70-ECF"/>
    <property type="match status" value="1"/>
</dbReference>
<keyword evidence="8" id="KW-1185">Reference proteome</keyword>
<dbReference type="CDD" id="cd06171">
    <property type="entry name" value="Sigma70_r4"/>
    <property type="match status" value="1"/>
</dbReference>
<dbReference type="InterPro" id="IPR000943">
    <property type="entry name" value="RNA_pol_sigma70"/>
</dbReference>
<dbReference type="PRINTS" id="PR00046">
    <property type="entry name" value="SIGMA70FCT"/>
</dbReference>
<evidence type="ECO:0000313" key="8">
    <source>
        <dbReference type="Proteomes" id="UP000637383"/>
    </source>
</evidence>
<evidence type="ECO:0000259" key="6">
    <source>
        <dbReference type="PROSITE" id="PS00716"/>
    </source>
</evidence>